<dbReference type="AlphaFoldDB" id="A0ABD1IA36"/>
<keyword evidence="3" id="KW-1185">Reference proteome</keyword>
<protein>
    <submittedName>
        <fullName evidence="2">Uncharacterized protein</fullName>
    </submittedName>
</protein>
<evidence type="ECO:0000313" key="1">
    <source>
        <dbReference type="EMBL" id="KAL1564190.1"/>
    </source>
</evidence>
<organism evidence="2 3">
    <name type="scientific">Salvia divinorum</name>
    <name type="common">Maria pastora</name>
    <name type="synonym">Diviner's sage</name>
    <dbReference type="NCBI Taxonomy" id="28513"/>
    <lineage>
        <taxon>Eukaryota</taxon>
        <taxon>Viridiplantae</taxon>
        <taxon>Streptophyta</taxon>
        <taxon>Embryophyta</taxon>
        <taxon>Tracheophyta</taxon>
        <taxon>Spermatophyta</taxon>
        <taxon>Magnoliopsida</taxon>
        <taxon>eudicotyledons</taxon>
        <taxon>Gunneridae</taxon>
        <taxon>Pentapetalae</taxon>
        <taxon>asterids</taxon>
        <taxon>lamiids</taxon>
        <taxon>Lamiales</taxon>
        <taxon>Lamiaceae</taxon>
        <taxon>Nepetoideae</taxon>
        <taxon>Mentheae</taxon>
        <taxon>Salviinae</taxon>
        <taxon>Salvia</taxon>
        <taxon>Salvia subgen. Calosphace</taxon>
    </lineage>
</organism>
<name>A0ABD1IA36_SALDI</name>
<accession>A0ABD1IA36</accession>
<sequence>MRRNEVVNVCGYRRRQRTVWCMSVEERLPEGSGCVCRLPRAAAGVGSRGSGGLLRMRQPGARVPSFGKRVPSFVRYRECKTW</sequence>
<evidence type="ECO:0000313" key="2">
    <source>
        <dbReference type="EMBL" id="KAL1564191.1"/>
    </source>
</evidence>
<reference evidence="2 3" key="1">
    <citation type="submission" date="2024-06" db="EMBL/GenBank/DDBJ databases">
        <title>A chromosome level genome sequence of Diviner's sage (Salvia divinorum).</title>
        <authorList>
            <person name="Ford S.A."/>
            <person name="Ro D.-K."/>
            <person name="Ness R.W."/>
            <person name="Phillips M.A."/>
        </authorList>
    </citation>
    <scope>NUCLEOTIDE SEQUENCE [LARGE SCALE GENOMIC DNA]</scope>
    <source>
        <strain evidence="2">SAF-2024a</strain>
        <tissue evidence="2">Leaf</tissue>
    </source>
</reference>
<dbReference type="EMBL" id="JBEAFC010000003">
    <property type="protein sequence ID" value="KAL1564191.1"/>
    <property type="molecule type" value="Genomic_DNA"/>
</dbReference>
<gene>
    <name evidence="1" type="ORF">AAHA92_06565</name>
    <name evidence="2" type="ORF">AAHA92_06566</name>
</gene>
<proteinExistence type="predicted"/>
<comment type="caution">
    <text evidence="2">The sequence shown here is derived from an EMBL/GenBank/DDBJ whole genome shotgun (WGS) entry which is preliminary data.</text>
</comment>
<dbReference type="Proteomes" id="UP001567538">
    <property type="component" value="Unassembled WGS sequence"/>
</dbReference>
<evidence type="ECO:0000313" key="3">
    <source>
        <dbReference type="Proteomes" id="UP001567538"/>
    </source>
</evidence>
<dbReference type="EMBL" id="JBEAFC010000003">
    <property type="protein sequence ID" value="KAL1564190.1"/>
    <property type="molecule type" value="Genomic_DNA"/>
</dbReference>